<evidence type="ECO:0000256" key="4">
    <source>
        <dbReference type="RuleBase" id="RU364152"/>
    </source>
</evidence>
<keyword evidence="6" id="KW-1185">Reference proteome</keyword>
<comment type="subcellular location">
    <subcellularLocation>
        <location evidence="1 4">Nucleus</location>
    </subcellularLocation>
</comment>
<dbReference type="PANTHER" id="PTHR12465">
    <property type="entry name" value="UBIQUITIN SPECIFIC PROTEASE HOMOLOG 49"/>
    <property type="match status" value="1"/>
</dbReference>
<evidence type="ECO:0000256" key="3">
    <source>
        <dbReference type="ARBA" id="ARBA00023242"/>
    </source>
</evidence>
<dbReference type="OrthoDB" id="1854899at2759"/>
<evidence type="ECO:0000256" key="2">
    <source>
        <dbReference type="ARBA" id="ARBA00010743"/>
    </source>
</evidence>
<dbReference type="PANTHER" id="PTHR12465:SF0">
    <property type="entry name" value="MEDIATOR OF RNA POLYMERASE II TRANSCRIPTION SUBUNIT 20"/>
    <property type="match status" value="1"/>
</dbReference>
<protein>
    <recommendedName>
        <fullName evidence="4">Mediator of RNA polymerase II transcription subunit 20</fullName>
    </recommendedName>
    <alternativeName>
        <fullName evidence="4">Mediator complex subunit 20</fullName>
    </alternativeName>
</protein>
<name>D7G8Q6_ECTSI</name>
<comment type="function">
    <text evidence="4">Component of the Mediator complex, a coactivator involved in the regulated transcription of nearly all RNA polymerase II-dependent genes. Mediator functions as a bridge to convey information from gene-specific regulatory proteins to the basal RNA polymerase II transcription machinery. Mediator is recruited to promoters by direct interactions with regulatory proteins and serves as a scaffold for the assembly of a functional preinitiation complex with RNA polymerase II and the general transcription factors.</text>
</comment>
<reference evidence="5 6" key="1">
    <citation type="journal article" date="2010" name="Nature">
        <title>The Ectocarpus genome and the independent evolution of multicellularity in brown algae.</title>
        <authorList>
            <person name="Cock J.M."/>
            <person name="Sterck L."/>
            <person name="Rouze P."/>
            <person name="Scornet D."/>
            <person name="Allen A.E."/>
            <person name="Amoutzias G."/>
            <person name="Anthouard V."/>
            <person name="Artiguenave F."/>
            <person name="Aury J.M."/>
            <person name="Badger J.H."/>
            <person name="Beszteri B."/>
            <person name="Billiau K."/>
            <person name="Bonnet E."/>
            <person name="Bothwell J.H."/>
            <person name="Bowler C."/>
            <person name="Boyen C."/>
            <person name="Brownlee C."/>
            <person name="Carrano C.J."/>
            <person name="Charrier B."/>
            <person name="Cho G.Y."/>
            <person name="Coelho S.M."/>
            <person name="Collen J."/>
            <person name="Corre E."/>
            <person name="Da Silva C."/>
            <person name="Delage L."/>
            <person name="Delaroque N."/>
            <person name="Dittami S.M."/>
            <person name="Doulbeau S."/>
            <person name="Elias M."/>
            <person name="Farnham G."/>
            <person name="Gachon C.M."/>
            <person name="Gschloessl B."/>
            <person name="Heesch S."/>
            <person name="Jabbari K."/>
            <person name="Jubin C."/>
            <person name="Kawai H."/>
            <person name="Kimura K."/>
            <person name="Kloareg B."/>
            <person name="Kupper F.C."/>
            <person name="Lang D."/>
            <person name="Le Bail A."/>
            <person name="Leblanc C."/>
            <person name="Lerouge P."/>
            <person name="Lohr M."/>
            <person name="Lopez P.J."/>
            <person name="Martens C."/>
            <person name="Maumus F."/>
            <person name="Michel G."/>
            <person name="Miranda-Saavedra D."/>
            <person name="Morales J."/>
            <person name="Moreau H."/>
            <person name="Motomura T."/>
            <person name="Nagasato C."/>
            <person name="Napoli C.A."/>
            <person name="Nelson D.R."/>
            <person name="Nyvall-Collen P."/>
            <person name="Peters A.F."/>
            <person name="Pommier C."/>
            <person name="Potin P."/>
            <person name="Poulain J."/>
            <person name="Quesneville H."/>
            <person name="Read B."/>
            <person name="Rensing S.A."/>
            <person name="Ritter A."/>
            <person name="Rousvoal S."/>
            <person name="Samanta M."/>
            <person name="Samson G."/>
            <person name="Schroeder D.C."/>
            <person name="Segurens B."/>
            <person name="Strittmatter M."/>
            <person name="Tonon T."/>
            <person name="Tregear J.W."/>
            <person name="Valentin K."/>
            <person name="von Dassow P."/>
            <person name="Yamagishi T."/>
            <person name="Van de Peer Y."/>
            <person name="Wincker P."/>
        </authorList>
    </citation>
    <scope>NUCLEOTIDE SEQUENCE [LARGE SCALE GENOMIC DNA]</scope>
    <source>
        <strain evidence="6">Ec32 / CCAP1310/4</strain>
    </source>
</reference>
<dbReference type="InterPro" id="IPR013921">
    <property type="entry name" value="Mediator_Med20"/>
</dbReference>
<dbReference type="GO" id="GO:0016592">
    <property type="term" value="C:mediator complex"/>
    <property type="evidence" value="ECO:0007669"/>
    <property type="project" value="InterPro"/>
</dbReference>
<dbReference type="EMBL" id="FN649760">
    <property type="protein sequence ID" value="CBJ28080.1"/>
    <property type="molecule type" value="Genomic_DNA"/>
</dbReference>
<evidence type="ECO:0000256" key="1">
    <source>
        <dbReference type="ARBA" id="ARBA00004123"/>
    </source>
</evidence>
<evidence type="ECO:0000313" key="5">
    <source>
        <dbReference type="EMBL" id="CBJ28080.1"/>
    </source>
</evidence>
<proteinExistence type="inferred from homology"/>
<keyword evidence="3 4" id="KW-0539">Nucleus</keyword>
<dbReference type="Proteomes" id="UP000002630">
    <property type="component" value="Unassembled WGS sequence"/>
</dbReference>
<evidence type="ECO:0000313" key="6">
    <source>
        <dbReference type="Proteomes" id="UP000002630"/>
    </source>
</evidence>
<gene>
    <name evidence="4" type="primary">MED20</name>
    <name evidence="5" type="ORF">Esi_0091_0060</name>
</gene>
<accession>D7G8Q6</accession>
<dbReference type="GO" id="GO:0006357">
    <property type="term" value="P:regulation of transcription by RNA polymerase II"/>
    <property type="evidence" value="ECO:0007669"/>
    <property type="project" value="InterPro"/>
</dbReference>
<keyword evidence="4" id="KW-0804">Transcription</keyword>
<dbReference type="AlphaFoldDB" id="D7G8Q6"/>
<organism evidence="5 6">
    <name type="scientific">Ectocarpus siliculosus</name>
    <name type="common">Brown alga</name>
    <name type="synonym">Conferva siliculosa</name>
    <dbReference type="NCBI Taxonomy" id="2880"/>
    <lineage>
        <taxon>Eukaryota</taxon>
        <taxon>Sar</taxon>
        <taxon>Stramenopiles</taxon>
        <taxon>Ochrophyta</taxon>
        <taxon>PX clade</taxon>
        <taxon>Phaeophyceae</taxon>
        <taxon>Ectocarpales</taxon>
        <taxon>Ectocarpaceae</taxon>
        <taxon>Ectocarpus</taxon>
    </lineage>
</organism>
<dbReference type="Pfam" id="PF08612">
    <property type="entry name" value="Med20"/>
    <property type="match status" value="1"/>
</dbReference>
<dbReference type="GO" id="GO:0003713">
    <property type="term" value="F:transcription coactivator activity"/>
    <property type="evidence" value="ECO:0007669"/>
    <property type="project" value="TreeGrafter"/>
</dbReference>
<comment type="subunit">
    <text evidence="4">Component of the Mediator complex.</text>
</comment>
<sequence>MKHGVNLAAPFVGMKKEEGIEYPFAKQFCIRRNDRGTRVMVVQEMAEEPSYAAVPEGKLTHVLEGEDPLEAMGAAARAGLVTRIKASIEGHAYRLGDFVVRVGKCKKGAVFRGLALEVEYRPCNRVADGLSMIEAFIPSIDQDGTFTAVSDLQDLAMFGRGPQFSVKHNALQITDLFNEVFA</sequence>
<comment type="similarity">
    <text evidence="2 4">Belongs to the Mediator complex subunit 20 family.</text>
</comment>
<dbReference type="InParanoid" id="D7G8Q6"/>
<keyword evidence="4" id="KW-0805">Transcription regulation</keyword>
<keyword evidence="4" id="KW-0010">Activator</keyword>